<organism evidence="1 2">
    <name type="scientific">Cirrhinus mrigala</name>
    <name type="common">Mrigala</name>
    <dbReference type="NCBI Taxonomy" id="683832"/>
    <lineage>
        <taxon>Eukaryota</taxon>
        <taxon>Metazoa</taxon>
        <taxon>Chordata</taxon>
        <taxon>Craniata</taxon>
        <taxon>Vertebrata</taxon>
        <taxon>Euteleostomi</taxon>
        <taxon>Actinopterygii</taxon>
        <taxon>Neopterygii</taxon>
        <taxon>Teleostei</taxon>
        <taxon>Ostariophysi</taxon>
        <taxon>Cypriniformes</taxon>
        <taxon>Cyprinidae</taxon>
        <taxon>Labeoninae</taxon>
        <taxon>Labeonini</taxon>
        <taxon>Cirrhinus</taxon>
    </lineage>
</organism>
<proteinExistence type="predicted"/>
<keyword evidence="2" id="KW-1185">Reference proteome</keyword>
<dbReference type="EMBL" id="JAMKFB020000014">
    <property type="protein sequence ID" value="KAL0176606.1"/>
    <property type="molecule type" value="Genomic_DNA"/>
</dbReference>
<name>A0ABD0PS89_CIRMR</name>
<protein>
    <submittedName>
        <fullName evidence="1">Uncharacterized protein</fullName>
    </submittedName>
</protein>
<evidence type="ECO:0000313" key="1">
    <source>
        <dbReference type="EMBL" id="KAL0176606.1"/>
    </source>
</evidence>
<evidence type="ECO:0000313" key="2">
    <source>
        <dbReference type="Proteomes" id="UP001529510"/>
    </source>
</evidence>
<dbReference type="AlphaFoldDB" id="A0ABD0PS89"/>
<sequence>MTRTSVTPPYRSLLRRNAQQGRSTYLTPNVKPFWAQLTNLWALDIQAADGPSRSFKLGTGGPVCTVISPGTSKAAPSVPCLTLLANYLQENWFHYPHHRGPSPTSGWTLLLISQTLK</sequence>
<dbReference type="Proteomes" id="UP001529510">
    <property type="component" value="Unassembled WGS sequence"/>
</dbReference>
<reference evidence="1 2" key="1">
    <citation type="submission" date="2024-05" db="EMBL/GenBank/DDBJ databases">
        <title>Genome sequencing and assembly of Indian major carp, Cirrhinus mrigala (Hamilton, 1822).</title>
        <authorList>
            <person name="Mohindra V."/>
            <person name="Chowdhury L.M."/>
            <person name="Lal K."/>
            <person name="Jena J.K."/>
        </authorList>
    </citation>
    <scope>NUCLEOTIDE SEQUENCE [LARGE SCALE GENOMIC DNA]</scope>
    <source>
        <strain evidence="1">CM1030</strain>
        <tissue evidence="1">Blood</tissue>
    </source>
</reference>
<feature type="non-terminal residue" evidence="1">
    <location>
        <position position="117"/>
    </location>
</feature>
<comment type="caution">
    <text evidence="1">The sequence shown here is derived from an EMBL/GenBank/DDBJ whole genome shotgun (WGS) entry which is preliminary data.</text>
</comment>
<gene>
    <name evidence="1" type="ORF">M9458_028936</name>
</gene>
<accession>A0ABD0PS89</accession>